<keyword evidence="1" id="KW-0472">Membrane</keyword>
<name>A0ABD2WA74_9HYME</name>
<dbReference type="AlphaFoldDB" id="A0ABD2WA74"/>
<organism evidence="2 3">
    <name type="scientific">Trichogramma kaykai</name>
    <dbReference type="NCBI Taxonomy" id="54128"/>
    <lineage>
        <taxon>Eukaryota</taxon>
        <taxon>Metazoa</taxon>
        <taxon>Ecdysozoa</taxon>
        <taxon>Arthropoda</taxon>
        <taxon>Hexapoda</taxon>
        <taxon>Insecta</taxon>
        <taxon>Pterygota</taxon>
        <taxon>Neoptera</taxon>
        <taxon>Endopterygota</taxon>
        <taxon>Hymenoptera</taxon>
        <taxon>Apocrita</taxon>
        <taxon>Proctotrupomorpha</taxon>
        <taxon>Chalcidoidea</taxon>
        <taxon>Trichogrammatidae</taxon>
        <taxon>Trichogramma</taxon>
    </lineage>
</organism>
<evidence type="ECO:0000313" key="3">
    <source>
        <dbReference type="Proteomes" id="UP001627154"/>
    </source>
</evidence>
<feature type="transmembrane region" description="Helical" evidence="1">
    <location>
        <begin position="64"/>
        <end position="82"/>
    </location>
</feature>
<dbReference type="EMBL" id="JBJJXI010000123">
    <property type="protein sequence ID" value="KAL3389546.1"/>
    <property type="molecule type" value="Genomic_DNA"/>
</dbReference>
<reference evidence="2 3" key="1">
    <citation type="journal article" date="2024" name="bioRxiv">
        <title>A reference genome for Trichogramma kaykai: A tiny desert-dwelling parasitoid wasp with competing sex-ratio distorters.</title>
        <authorList>
            <person name="Culotta J."/>
            <person name="Lindsey A.R."/>
        </authorList>
    </citation>
    <scope>NUCLEOTIDE SEQUENCE [LARGE SCALE GENOMIC DNA]</scope>
    <source>
        <strain evidence="2 3">KSX58</strain>
    </source>
</reference>
<dbReference type="Proteomes" id="UP001627154">
    <property type="component" value="Unassembled WGS sequence"/>
</dbReference>
<evidence type="ECO:0000313" key="2">
    <source>
        <dbReference type="EMBL" id="KAL3389546.1"/>
    </source>
</evidence>
<sequence length="187" mass="21076">MYNKDNKLYDDAEVKFKFYKELQEKLNTTLIILLLCFFFAFVLPRPAYGHFSYSFLHANFATVNYNWTTGIVVSLALLKTHLHHLLRLIKGRIGALETQSEQQAAEIAEIRADIVRLKKTVNSVPASAPTSVLPSLLPSPASSHLSDPREILLTGLPTDANLTDREALDRVFTTIGLKDYSKFLVHT</sequence>
<comment type="caution">
    <text evidence="2">The sequence shown here is derived from an EMBL/GenBank/DDBJ whole genome shotgun (WGS) entry which is preliminary data.</text>
</comment>
<evidence type="ECO:0000256" key="1">
    <source>
        <dbReference type="SAM" id="Phobius"/>
    </source>
</evidence>
<keyword evidence="1" id="KW-1133">Transmembrane helix</keyword>
<feature type="transmembrane region" description="Helical" evidence="1">
    <location>
        <begin position="26"/>
        <end position="44"/>
    </location>
</feature>
<keyword evidence="1" id="KW-0812">Transmembrane</keyword>
<gene>
    <name evidence="2" type="ORF">TKK_015753</name>
</gene>
<proteinExistence type="predicted"/>
<keyword evidence="3" id="KW-1185">Reference proteome</keyword>
<protein>
    <recommendedName>
        <fullName evidence="4">RRM domain-containing protein</fullName>
    </recommendedName>
</protein>
<accession>A0ABD2WA74</accession>
<evidence type="ECO:0008006" key="4">
    <source>
        <dbReference type="Google" id="ProtNLM"/>
    </source>
</evidence>